<dbReference type="AlphaFoldDB" id="A0A858RS05"/>
<reference evidence="1 2" key="1">
    <citation type="submission" date="2020-04" db="EMBL/GenBank/DDBJ databases">
        <title>Luteolibacter sp. G-1-1-1 isolated from soil.</title>
        <authorList>
            <person name="Dahal R.H."/>
        </authorList>
    </citation>
    <scope>NUCLEOTIDE SEQUENCE [LARGE SCALE GENOMIC DNA]</scope>
    <source>
        <strain evidence="1 2">G-1-1-1</strain>
    </source>
</reference>
<organism evidence="1 2">
    <name type="scientific">Luteolibacter luteus</name>
    <dbReference type="NCBI Taxonomy" id="2728835"/>
    <lineage>
        <taxon>Bacteria</taxon>
        <taxon>Pseudomonadati</taxon>
        <taxon>Verrucomicrobiota</taxon>
        <taxon>Verrucomicrobiia</taxon>
        <taxon>Verrucomicrobiales</taxon>
        <taxon>Verrucomicrobiaceae</taxon>
        <taxon>Luteolibacter</taxon>
    </lineage>
</organism>
<dbReference type="EMBL" id="CP051774">
    <property type="protein sequence ID" value="QJE98723.1"/>
    <property type="molecule type" value="Genomic_DNA"/>
</dbReference>
<dbReference type="RefSeq" id="WP_169457210.1">
    <property type="nucleotide sequence ID" value="NZ_CP051774.1"/>
</dbReference>
<proteinExistence type="predicted"/>
<protein>
    <submittedName>
        <fullName evidence="1">Uncharacterized protein</fullName>
    </submittedName>
</protein>
<accession>A0A858RS05</accession>
<gene>
    <name evidence="1" type="ORF">HHL09_24070</name>
</gene>
<sequence>MRSLLRKDCEIALKEAACLWSLSDLIYLGPTGPNARRLPEWNLYEAYCASPTPPDEELLTMAKHASPAVAGYAFEVLLARNSRLIPEALELLLPRTESVSGSRGSFVSYLELGGYALHRYENWVEKDQAAAP</sequence>
<keyword evidence="2" id="KW-1185">Reference proteome</keyword>
<name>A0A858RS05_9BACT</name>
<dbReference type="Proteomes" id="UP000501812">
    <property type="component" value="Chromosome"/>
</dbReference>
<evidence type="ECO:0000313" key="2">
    <source>
        <dbReference type="Proteomes" id="UP000501812"/>
    </source>
</evidence>
<evidence type="ECO:0000313" key="1">
    <source>
        <dbReference type="EMBL" id="QJE98723.1"/>
    </source>
</evidence>
<dbReference type="KEGG" id="luo:HHL09_24070"/>